<comment type="similarity">
    <text evidence="6">Belongs to the Hyccin family.</text>
</comment>
<evidence type="ECO:0000256" key="2">
    <source>
        <dbReference type="ARBA" id="ARBA00004514"/>
    </source>
</evidence>
<keyword evidence="5" id="KW-0472">Membrane</keyword>
<comment type="subcellular location">
    <subcellularLocation>
        <location evidence="1">Cell membrane</location>
    </subcellularLocation>
    <subcellularLocation>
        <location evidence="2">Cytoplasm</location>
        <location evidence="2">Cytosol</location>
    </subcellularLocation>
</comment>
<dbReference type="InterPro" id="IPR018619">
    <property type="entry name" value="Hyccin"/>
</dbReference>
<evidence type="ECO:0000256" key="6">
    <source>
        <dbReference type="ARBA" id="ARBA00034482"/>
    </source>
</evidence>
<sequence length="456" mass="49990">MDEDMRLFISEWLKDTQNDVWNKSLSSNCDMIEAIYSLIEEWKSNKDLFNVLCLRLYGFYRENNMESKVFSLQFVPSLIYSYLSAIAQGEKKDAGSMQTLLLAIYNLEAGEEAQNPKTHSFRIPNIAQPSVYHDTSAIASSSLTESALKRLDPTNRITVKFGPHPHLHSFNAENRLPAMAALLRIYSNYLSMYLRSTLSETCMAFRRLVAQGYTRNSEGSPRIPLSSNLLVEMLQIIYSLTMEDGELASAARQTLEAVQRRIEVELVAAPLLVSAAMSDSSHLSIKGMHSSPQLMSSGANGGSARAMWKSMITNASFRTKKLPDDITVAQVAEAAAAAAAAAAATTTSTSSSQNQSMTAQLGSITEENDEPSGGGGGKSSFRLSELVKKKSKPKPARNKVNNNGGVIQEGSSHHPHLTDSNGGVNPNSTDWNSDSENKEEVELRRRSNEFNGSTQV</sequence>
<dbReference type="PANTHER" id="PTHR31220">
    <property type="entry name" value="HYCCIN RELATED"/>
    <property type="match status" value="1"/>
</dbReference>
<feature type="compositionally biased region" description="Low complexity" evidence="7">
    <location>
        <begin position="345"/>
        <end position="360"/>
    </location>
</feature>
<gene>
    <name evidence="8" type="primary">EOG090X02H3</name>
</gene>
<accession>A0A4Y7LWQ4</accession>
<reference evidence="8" key="1">
    <citation type="submission" date="2018-08" db="EMBL/GenBank/DDBJ databases">
        <authorList>
            <person name="Cornetti L."/>
        </authorList>
    </citation>
    <scope>NUCLEOTIDE SEQUENCE</scope>
    <source>
        <strain evidence="8">OM-SAIQ-clone2</strain>
    </source>
</reference>
<dbReference type="Pfam" id="PF09790">
    <property type="entry name" value="Hyccin"/>
    <property type="match status" value="1"/>
</dbReference>
<keyword evidence="3" id="KW-1003">Cell membrane</keyword>
<feature type="region of interest" description="Disordered" evidence="7">
    <location>
        <begin position="345"/>
        <end position="456"/>
    </location>
</feature>
<evidence type="ECO:0000256" key="1">
    <source>
        <dbReference type="ARBA" id="ARBA00004236"/>
    </source>
</evidence>
<feature type="compositionally biased region" description="Basic and acidic residues" evidence="7">
    <location>
        <begin position="435"/>
        <end position="448"/>
    </location>
</feature>
<proteinExistence type="evidence at transcript level"/>
<dbReference type="GO" id="GO:0005886">
    <property type="term" value="C:plasma membrane"/>
    <property type="evidence" value="ECO:0007669"/>
    <property type="project" value="UniProtKB-SubCell"/>
</dbReference>
<dbReference type="GO" id="GO:0005829">
    <property type="term" value="C:cytosol"/>
    <property type="evidence" value="ECO:0007669"/>
    <property type="project" value="UniProtKB-SubCell"/>
</dbReference>
<organism evidence="8">
    <name type="scientific">Ceriodaphnia reticulata</name>
    <dbReference type="NCBI Taxonomy" id="302197"/>
    <lineage>
        <taxon>Eukaryota</taxon>
        <taxon>Metazoa</taxon>
        <taxon>Ecdysozoa</taxon>
        <taxon>Arthropoda</taxon>
        <taxon>Crustacea</taxon>
        <taxon>Branchiopoda</taxon>
        <taxon>Diplostraca</taxon>
        <taxon>Cladocera</taxon>
        <taxon>Anomopoda</taxon>
        <taxon>Daphniidae</taxon>
        <taxon>Ceriodaphnia</taxon>
    </lineage>
</organism>
<dbReference type="GO" id="GO:0046854">
    <property type="term" value="P:phosphatidylinositol phosphate biosynthetic process"/>
    <property type="evidence" value="ECO:0007669"/>
    <property type="project" value="TreeGrafter"/>
</dbReference>
<keyword evidence="4" id="KW-0963">Cytoplasm</keyword>
<evidence type="ECO:0000256" key="5">
    <source>
        <dbReference type="ARBA" id="ARBA00023136"/>
    </source>
</evidence>
<evidence type="ECO:0000313" key="8">
    <source>
        <dbReference type="EMBL" id="SVE72816.1"/>
    </source>
</evidence>
<dbReference type="GO" id="GO:0072659">
    <property type="term" value="P:protein localization to plasma membrane"/>
    <property type="evidence" value="ECO:0007669"/>
    <property type="project" value="TreeGrafter"/>
</dbReference>
<feature type="compositionally biased region" description="Polar residues" evidence="7">
    <location>
        <begin position="418"/>
        <end position="434"/>
    </location>
</feature>
<dbReference type="PANTHER" id="PTHR31220:SF1">
    <property type="entry name" value="GH21176P"/>
    <property type="match status" value="1"/>
</dbReference>
<name>A0A4Y7LWQ4_9CRUS</name>
<evidence type="ECO:0000256" key="3">
    <source>
        <dbReference type="ARBA" id="ARBA00022475"/>
    </source>
</evidence>
<evidence type="ECO:0000256" key="4">
    <source>
        <dbReference type="ARBA" id="ARBA00022490"/>
    </source>
</evidence>
<dbReference type="AlphaFoldDB" id="A0A4Y7LWQ4"/>
<protein>
    <submittedName>
        <fullName evidence="8">EOG090X02H3</fullName>
    </submittedName>
</protein>
<evidence type="ECO:0000256" key="7">
    <source>
        <dbReference type="SAM" id="MobiDB-lite"/>
    </source>
</evidence>
<dbReference type="EMBL" id="LR003197">
    <property type="protein sequence ID" value="SVE72816.1"/>
    <property type="molecule type" value="mRNA"/>
</dbReference>